<evidence type="ECO:0000256" key="2">
    <source>
        <dbReference type="ARBA" id="ARBA00002704"/>
    </source>
</evidence>
<dbReference type="InterPro" id="IPR036817">
    <property type="entry name" value="Transthyretin/HIU_hydrolase_sf"/>
</dbReference>
<comment type="function">
    <text evidence="2">Catalyzes the hydrolysis of 5-hydroxyisourate (HIU) to 2-oxo-4-hydroxy-4-carboxy-5-ureidoimidazoline (OHCU).</text>
</comment>
<evidence type="ECO:0000256" key="7">
    <source>
        <dbReference type="ARBA" id="ARBA00022631"/>
    </source>
</evidence>
<comment type="caution">
    <text evidence="12">The sequence shown here is derived from an EMBL/GenBank/DDBJ whole genome shotgun (WGS) entry which is preliminary data.</text>
</comment>
<evidence type="ECO:0000256" key="3">
    <source>
        <dbReference type="ARBA" id="ARBA00009850"/>
    </source>
</evidence>
<evidence type="ECO:0000256" key="4">
    <source>
        <dbReference type="ARBA" id="ARBA00011881"/>
    </source>
</evidence>
<dbReference type="PROSITE" id="PS00768">
    <property type="entry name" value="TRANSTHYRETIN_1"/>
    <property type="match status" value="1"/>
</dbReference>
<evidence type="ECO:0000256" key="10">
    <source>
        <dbReference type="RuleBase" id="RU361270"/>
    </source>
</evidence>
<dbReference type="InterPro" id="IPR023416">
    <property type="entry name" value="Transthyretin/HIU_hydrolase_d"/>
</dbReference>
<evidence type="ECO:0000256" key="9">
    <source>
        <dbReference type="PIRSR" id="PIRSR600895-51"/>
    </source>
</evidence>
<dbReference type="InterPro" id="IPR000895">
    <property type="entry name" value="Transthyretin/HIU_hydrolase"/>
</dbReference>
<dbReference type="PANTHER" id="PTHR10395:SF7">
    <property type="entry name" value="5-HYDROXYISOURATE HYDROLASE"/>
    <property type="match status" value="1"/>
</dbReference>
<evidence type="ECO:0000256" key="5">
    <source>
        <dbReference type="ARBA" id="ARBA00012609"/>
    </source>
</evidence>
<evidence type="ECO:0000256" key="1">
    <source>
        <dbReference type="ARBA" id="ARBA00001043"/>
    </source>
</evidence>
<feature type="domain" description="Transthyretin/hydroxyisourate hydrolase" evidence="11">
    <location>
        <begin position="1"/>
        <end position="118"/>
    </location>
</feature>
<feature type="binding site" evidence="9">
    <location>
        <position position="9"/>
    </location>
    <ligand>
        <name>substrate</name>
    </ligand>
</feature>
<dbReference type="InterPro" id="IPR014306">
    <property type="entry name" value="Hydroxyisourate_hydrolase"/>
</dbReference>
<dbReference type="GO" id="GO:0033971">
    <property type="term" value="F:hydroxyisourate hydrolase activity"/>
    <property type="evidence" value="ECO:0007669"/>
    <property type="project" value="UniProtKB-EC"/>
</dbReference>
<dbReference type="SUPFAM" id="SSF49472">
    <property type="entry name" value="Transthyretin (synonym: prealbumin)"/>
    <property type="match status" value="1"/>
</dbReference>
<dbReference type="EMBL" id="JAOANI010000032">
    <property type="protein sequence ID" value="MCT7361112.1"/>
    <property type="molecule type" value="Genomic_DNA"/>
</dbReference>
<dbReference type="PRINTS" id="PR00189">
    <property type="entry name" value="TRNSTHYRETIN"/>
</dbReference>
<name>A0A9X3AJR6_9GAMM</name>
<keyword evidence="13" id="KW-1185">Reference proteome</keyword>
<feature type="binding site" evidence="9">
    <location>
        <position position="116"/>
    </location>
    <ligand>
        <name>substrate</name>
    </ligand>
</feature>
<evidence type="ECO:0000313" key="13">
    <source>
        <dbReference type="Proteomes" id="UP001147830"/>
    </source>
</evidence>
<feature type="binding site" evidence="9">
    <location>
        <position position="52"/>
    </location>
    <ligand>
        <name>substrate</name>
    </ligand>
</feature>
<dbReference type="Pfam" id="PF00576">
    <property type="entry name" value="Transthyretin"/>
    <property type="match status" value="1"/>
</dbReference>
<dbReference type="CDD" id="cd05822">
    <property type="entry name" value="TLP_HIUase"/>
    <property type="match status" value="1"/>
</dbReference>
<dbReference type="InterPro" id="IPR023418">
    <property type="entry name" value="Thyroxine_BS"/>
</dbReference>
<evidence type="ECO:0000256" key="6">
    <source>
        <dbReference type="ARBA" id="ARBA00017539"/>
    </source>
</evidence>
<dbReference type="Gene3D" id="2.60.40.180">
    <property type="entry name" value="Transthyretin/hydroxyisourate hydrolase domain"/>
    <property type="match status" value="1"/>
</dbReference>
<comment type="similarity">
    <text evidence="3 10">Belongs to the transthyretin family. 5-hydroxyisourate hydrolase subfamily.</text>
</comment>
<keyword evidence="8 10" id="KW-0378">Hydrolase</keyword>
<dbReference type="PANTHER" id="PTHR10395">
    <property type="entry name" value="URICASE AND TRANSTHYRETIN-RELATED"/>
    <property type="match status" value="1"/>
</dbReference>
<protein>
    <recommendedName>
        <fullName evidence="6 10">5-hydroxyisourate hydrolase</fullName>
        <shortName evidence="10">HIU hydrolase</shortName>
        <shortName evidence="10">HIUHase</shortName>
        <ecNumber evidence="5 10">3.5.2.17</ecNumber>
    </recommendedName>
</protein>
<comment type="catalytic activity">
    <reaction evidence="1 10">
        <text>5-hydroxyisourate + H2O = 5-hydroxy-2-oxo-4-ureido-2,5-dihydro-1H-imidazole-5-carboxylate + H(+)</text>
        <dbReference type="Rhea" id="RHEA:23736"/>
        <dbReference type="ChEBI" id="CHEBI:15377"/>
        <dbReference type="ChEBI" id="CHEBI:15378"/>
        <dbReference type="ChEBI" id="CHEBI:18072"/>
        <dbReference type="ChEBI" id="CHEBI:58639"/>
        <dbReference type="EC" id="3.5.2.17"/>
    </reaction>
</comment>
<dbReference type="AlphaFoldDB" id="A0A9X3AJR6"/>
<evidence type="ECO:0000259" key="11">
    <source>
        <dbReference type="SMART" id="SM00095"/>
    </source>
</evidence>
<dbReference type="GO" id="GO:0006144">
    <property type="term" value="P:purine nucleobase metabolic process"/>
    <property type="evidence" value="ECO:0007669"/>
    <property type="project" value="UniProtKB-KW"/>
</dbReference>
<reference evidence="12" key="1">
    <citation type="journal article" date="2022" name="Front. Microbiol.">
        <title>Genome-based taxonomic rearrangement of Oceanobacter-related bacteria including the description of Thalassolituus hydrocarbonoclasticus sp. nov. and Thalassolituus pacificus sp. nov. and emended description of the genus Thalassolituus.</title>
        <authorList>
            <person name="Dong C."/>
            <person name="Wei L."/>
            <person name="Wang J."/>
            <person name="Lai Q."/>
            <person name="Huang Z."/>
            <person name="Shao Z."/>
        </authorList>
    </citation>
    <scope>NUCLEOTIDE SEQUENCE</scope>
    <source>
        <strain evidence="12">59MF3M-4</strain>
    </source>
</reference>
<comment type="subunit">
    <text evidence="4 10">Homotetramer.</text>
</comment>
<dbReference type="EC" id="3.5.2.17" evidence="5 10"/>
<gene>
    <name evidence="12" type="primary">uraH</name>
    <name evidence="12" type="ORF">NYR02_18995</name>
</gene>
<dbReference type="RefSeq" id="WP_260977941.1">
    <property type="nucleotide sequence ID" value="NZ_JAOANI010000032.1"/>
</dbReference>
<evidence type="ECO:0000256" key="8">
    <source>
        <dbReference type="ARBA" id="ARBA00022801"/>
    </source>
</evidence>
<dbReference type="SMART" id="SM00095">
    <property type="entry name" value="TR_THY"/>
    <property type="match status" value="1"/>
</dbReference>
<dbReference type="Proteomes" id="UP001147830">
    <property type="component" value="Unassembled WGS sequence"/>
</dbReference>
<sequence length="119" mass="13392">MQKSVITTHILDTQRGRPAVGVEVTLYRAAGADISAPDWQHMATACTNDDGRIIDWLGDQQREKGLYRLVFACGDYYQRQGLSTLYPQVEIVFEIDAPDEHYHIPLLLSANGYSTYRGS</sequence>
<dbReference type="NCBIfam" id="TIGR02962">
    <property type="entry name" value="hdxy_isourate"/>
    <property type="match status" value="1"/>
</dbReference>
<proteinExistence type="inferred from homology"/>
<keyword evidence="7 10" id="KW-0659">Purine metabolism</keyword>
<reference evidence="12" key="2">
    <citation type="submission" date="2022-08" db="EMBL/GenBank/DDBJ databases">
        <authorList>
            <person name="Dong C."/>
        </authorList>
    </citation>
    <scope>NUCLEOTIDE SEQUENCE</scope>
    <source>
        <strain evidence="12">59MF3M-4</strain>
    </source>
</reference>
<evidence type="ECO:0000313" key="12">
    <source>
        <dbReference type="EMBL" id="MCT7361112.1"/>
    </source>
</evidence>
<accession>A0A9X3AJR6</accession>
<organism evidence="12 13">
    <name type="scientific">Thalassolituus pacificus</name>
    <dbReference type="NCBI Taxonomy" id="2975440"/>
    <lineage>
        <taxon>Bacteria</taxon>
        <taxon>Pseudomonadati</taxon>
        <taxon>Pseudomonadota</taxon>
        <taxon>Gammaproteobacteria</taxon>
        <taxon>Oceanospirillales</taxon>
        <taxon>Oceanospirillaceae</taxon>
        <taxon>Thalassolituus</taxon>
    </lineage>
</organism>